<keyword evidence="1" id="KW-1133">Transmembrane helix</keyword>
<keyword evidence="4" id="KW-1185">Reference proteome</keyword>
<dbReference type="SUPFAM" id="SSF49299">
    <property type="entry name" value="PKD domain"/>
    <property type="match status" value="1"/>
</dbReference>
<protein>
    <submittedName>
        <fullName evidence="3">PKD domain-containing protein</fullName>
    </submittedName>
</protein>
<accession>A0A1M5K3P8</accession>
<reference evidence="3 4" key="1">
    <citation type="submission" date="2016-11" db="EMBL/GenBank/DDBJ databases">
        <authorList>
            <person name="Jaros S."/>
            <person name="Januszkiewicz K."/>
            <person name="Wedrychowicz H."/>
        </authorList>
    </citation>
    <scope>NUCLEOTIDE SEQUENCE [LARGE SCALE GENOMIC DNA]</scope>
    <source>
        <strain evidence="3 4">CGMCC 1.7049</strain>
    </source>
</reference>
<organism evidence="3 4">
    <name type="scientific">Hydrocarboniphaga daqingensis</name>
    <dbReference type="NCBI Taxonomy" id="490188"/>
    <lineage>
        <taxon>Bacteria</taxon>
        <taxon>Pseudomonadati</taxon>
        <taxon>Pseudomonadota</taxon>
        <taxon>Gammaproteobacteria</taxon>
        <taxon>Nevskiales</taxon>
        <taxon>Nevskiaceae</taxon>
        <taxon>Hydrocarboniphaga</taxon>
    </lineage>
</organism>
<dbReference type="PROSITE" id="PS50093">
    <property type="entry name" value="PKD"/>
    <property type="match status" value="1"/>
</dbReference>
<dbReference type="SUPFAM" id="SSF55486">
    <property type="entry name" value="Metalloproteases ('zincins'), catalytic domain"/>
    <property type="match status" value="1"/>
</dbReference>
<evidence type="ECO:0000256" key="1">
    <source>
        <dbReference type="SAM" id="Phobius"/>
    </source>
</evidence>
<dbReference type="InterPro" id="IPR013783">
    <property type="entry name" value="Ig-like_fold"/>
</dbReference>
<dbReference type="SMART" id="SM00089">
    <property type="entry name" value="PKD"/>
    <property type="match status" value="1"/>
</dbReference>
<evidence type="ECO:0000313" key="3">
    <source>
        <dbReference type="EMBL" id="SHG47407.1"/>
    </source>
</evidence>
<dbReference type="Pfam" id="PF13583">
    <property type="entry name" value="Reprolysin_4"/>
    <property type="match status" value="1"/>
</dbReference>
<dbReference type="InterPro" id="IPR024079">
    <property type="entry name" value="MetalloPept_cat_dom_sf"/>
</dbReference>
<keyword evidence="1" id="KW-0812">Transmembrane</keyword>
<name>A0A1M5K3P8_9GAMM</name>
<dbReference type="InterPro" id="IPR035986">
    <property type="entry name" value="PKD_dom_sf"/>
</dbReference>
<dbReference type="Proteomes" id="UP000199758">
    <property type="component" value="Unassembled WGS sequence"/>
</dbReference>
<dbReference type="Gene3D" id="3.40.390.10">
    <property type="entry name" value="Collagenase (Catalytic Domain)"/>
    <property type="match status" value="1"/>
</dbReference>
<dbReference type="InterPro" id="IPR000601">
    <property type="entry name" value="PKD_dom"/>
</dbReference>
<dbReference type="EMBL" id="FQWZ01000001">
    <property type="protein sequence ID" value="SHG47407.1"/>
    <property type="molecule type" value="Genomic_DNA"/>
</dbReference>
<proteinExistence type="predicted"/>
<dbReference type="RefSeq" id="WP_139250054.1">
    <property type="nucleotide sequence ID" value="NZ_FQWZ01000001.1"/>
</dbReference>
<evidence type="ECO:0000259" key="2">
    <source>
        <dbReference type="PROSITE" id="PS50093"/>
    </source>
</evidence>
<dbReference type="Pfam" id="PF18911">
    <property type="entry name" value="PKD_4"/>
    <property type="match status" value="1"/>
</dbReference>
<keyword evidence="1" id="KW-0472">Membrane</keyword>
<evidence type="ECO:0000313" key="4">
    <source>
        <dbReference type="Proteomes" id="UP000199758"/>
    </source>
</evidence>
<dbReference type="Gene3D" id="2.60.40.10">
    <property type="entry name" value="Immunoglobulins"/>
    <property type="match status" value="2"/>
</dbReference>
<sequence>MKPNSTLHCAMARRLGALLIRVAPLAVIGWPGPGLASAPAWTDLSLRDTSSSLLQARPIQPERARLFRFDSNALQAQLAAADQGRDTISLPMPDGRTLTFQLQRSDVMSPGLAARYPQIRTWRGTAVGDPQISGRFDYGPRGFHGLVSTPQGSVYIDPLLRGDVERHQSYFVRDMPARRRVADTVLSPSAIARRDALAAASANKGVSISGDLRTYRLALATTGEYAQFHDPNNATPDKAVVLAELVNVVNRVTGVYERELGIRLQLIDNNDELIFTNPLLDPYVNEDGTSMVTTNTATLNMRVGEAAYDIGHVVSTGGGGVAGLGVVCSSDKGAGVTGLSAPVGDPFYIDYVAHEMGHQFGANHTFNSEAGACGGGNRNADTAYEPGSGSTIMAYAGICGVDNIANQSDAFFHSASFDEIVAYTRTNTGNSCGVLTTTGNRAPVADAGPSGLTIPKQTPFELTGSGTDADGDVLRYQWEQFDLGAAGAPNAPDATAPLFRSFAPSTSPTRTFPQMADVLLGTPRLGESLPDVARDLNFRFVVRDGRAANADGTDAGGVGSADRVVKVTDLAGPFRVLTPAEVGARFNAGATLPVSWDVAGTTATPVSCASVDLVLLGVDSAGSRFSRVLRSATPNDGADSVELPNLATTQGRVLARCSTGLFFNVSPVDFTLVAPPNRAPLAALSATPASGAPELNVTLDASASGDPDLGDGIARYRFDFGDGSAAVEQASPRISHRYTALGTYTASVVATDRNGVISTPATATVTVATPSTNSGGGGGGGAIGGGLLLMLAGAAAVRRRARG</sequence>
<dbReference type="STRING" id="490188.SAMN04488068_0346"/>
<dbReference type="OrthoDB" id="5242130at2"/>
<dbReference type="InterPro" id="IPR022409">
    <property type="entry name" value="PKD/Chitinase_dom"/>
</dbReference>
<dbReference type="AlphaFoldDB" id="A0A1M5K3P8"/>
<gene>
    <name evidence="3" type="ORF">SAMN04488068_0346</name>
</gene>
<dbReference type="GO" id="GO:0008237">
    <property type="term" value="F:metallopeptidase activity"/>
    <property type="evidence" value="ECO:0007669"/>
    <property type="project" value="InterPro"/>
</dbReference>
<dbReference type="CDD" id="cd00146">
    <property type="entry name" value="PKD"/>
    <property type="match status" value="1"/>
</dbReference>
<feature type="transmembrane region" description="Helical" evidence="1">
    <location>
        <begin position="778"/>
        <end position="797"/>
    </location>
</feature>
<feature type="domain" description="PKD" evidence="2">
    <location>
        <begin position="680"/>
        <end position="772"/>
    </location>
</feature>